<dbReference type="Pfam" id="PF13304">
    <property type="entry name" value="AAA_21"/>
    <property type="match status" value="1"/>
</dbReference>
<gene>
    <name evidence="2" type="ORF">dnl_31530</name>
</gene>
<name>A0A975B936_9BACT</name>
<dbReference type="PANTHER" id="PTHR40396:SF1">
    <property type="entry name" value="ATPASE AAA-TYPE CORE DOMAIN-CONTAINING PROTEIN"/>
    <property type="match status" value="1"/>
</dbReference>
<dbReference type="Proteomes" id="UP000663720">
    <property type="component" value="Chromosome"/>
</dbReference>
<dbReference type="InterPro" id="IPR027417">
    <property type="entry name" value="P-loop_NTPase"/>
</dbReference>
<proteinExistence type="predicted"/>
<reference evidence="2" key="1">
    <citation type="journal article" date="2021" name="Microb. Physiol.">
        <title>Proteogenomic Insights into the Physiology of Marine, Sulfate-Reducing, Filamentous Desulfonema limicola and Desulfonema magnum.</title>
        <authorList>
            <person name="Schnaars V."/>
            <person name="Wohlbrand L."/>
            <person name="Scheve S."/>
            <person name="Hinrichs C."/>
            <person name="Reinhardt R."/>
            <person name="Rabus R."/>
        </authorList>
    </citation>
    <scope>NUCLEOTIDE SEQUENCE</scope>
    <source>
        <strain evidence="2">5ac10</strain>
    </source>
</reference>
<accession>A0A975B936</accession>
<dbReference type="InterPro" id="IPR003959">
    <property type="entry name" value="ATPase_AAA_core"/>
</dbReference>
<dbReference type="AlphaFoldDB" id="A0A975B936"/>
<sequence length="451" mass="52989">MLIQFSVENFLSFKEETVFNLIAANDRKHPTHINRNTKSSLNVEILKIAAVYGANASGKSNLVNAIEFARDFILYGTRGDETITTLPFRLDYSYRNKPSKFQFLFYYNNNIYDYGFIVDKYKIYEEWLFIKSNRYYKKMYERITTKSGENKYEFGPSFVKKTSKNKYLRYNFEMEGTRINQLFLTEAFNRNIREIEPVIHWFKYILVILSPNSRYSALELRAKQDKKFNTFLCQLLKIADTGIENVSTDIEDLDFAKQFPDMPDNIEKQIKDGVNNDNAILVSDGEKQYAISKSNNNKLILIKLKMQHKGIDDDLIDFKFEEESEGTQRLIHLAPAFADLLESEKVYFIDELDRRLHPNLSKSLIELYLELHIKRKNRQLIFVTHESNLLDLNYFRKDEIWFVEKDKNGASHLSSLSDFKVRSDLNIKNGYLNGRFGAIPFIGDTEKLGWI</sequence>
<dbReference type="RefSeq" id="WP_207692407.1">
    <property type="nucleotide sequence ID" value="NZ_CP061799.1"/>
</dbReference>
<keyword evidence="3" id="KW-1185">Reference proteome</keyword>
<feature type="domain" description="ATPase AAA-type core" evidence="1">
    <location>
        <begin position="48"/>
        <end position="391"/>
    </location>
</feature>
<dbReference type="Gene3D" id="3.40.50.300">
    <property type="entry name" value="P-loop containing nucleotide triphosphate hydrolases"/>
    <property type="match status" value="1"/>
</dbReference>
<dbReference type="SUPFAM" id="SSF52540">
    <property type="entry name" value="P-loop containing nucleoside triphosphate hydrolases"/>
    <property type="match status" value="1"/>
</dbReference>
<protein>
    <submittedName>
        <fullName evidence="2">AAA ATPase-like domain-containing protein</fullName>
    </submittedName>
</protein>
<dbReference type="GO" id="GO:0005524">
    <property type="term" value="F:ATP binding"/>
    <property type="evidence" value="ECO:0007669"/>
    <property type="project" value="InterPro"/>
</dbReference>
<dbReference type="GO" id="GO:0016887">
    <property type="term" value="F:ATP hydrolysis activity"/>
    <property type="evidence" value="ECO:0007669"/>
    <property type="project" value="InterPro"/>
</dbReference>
<dbReference type="KEGG" id="dli:dnl_31530"/>
<evidence type="ECO:0000259" key="1">
    <source>
        <dbReference type="Pfam" id="PF13304"/>
    </source>
</evidence>
<evidence type="ECO:0000313" key="3">
    <source>
        <dbReference type="Proteomes" id="UP000663720"/>
    </source>
</evidence>
<evidence type="ECO:0000313" key="2">
    <source>
        <dbReference type="EMBL" id="QTA80840.1"/>
    </source>
</evidence>
<organism evidence="2 3">
    <name type="scientific">Desulfonema limicola</name>
    <dbReference type="NCBI Taxonomy" id="45656"/>
    <lineage>
        <taxon>Bacteria</taxon>
        <taxon>Pseudomonadati</taxon>
        <taxon>Thermodesulfobacteriota</taxon>
        <taxon>Desulfobacteria</taxon>
        <taxon>Desulfobacterales</taxon>
        <taxon>Desulfococcaceae</taxon>
        <taxon>Desulfonema</taxon>
    </lineage>
</organism>
<dbReference type="PANTHER" id="PTHR40396">
    <property type="entry name" value="ATPASE-LIKE PROTEIN"/>
    <property type="match status" value="1"/>
</dbReference>
<dbReference type="EMBL" id="CP061799">
    <property type="protein sequence ID" value="QTA80840.1"/>
    <property type="molecule type" value="Genomic_DNA"/>
</dbReference>